<dbReference type="InterPro" id="IPR000602">
    <property type="entry name" value="Glyco_hydro_38_N"/>
</dbReference>
<dbReference type="InterPro" id="IPR011682">
    <property type="entry name" value="Glyco_hydro_38_C"/>
</dbReference>
<evidence type="ECO:0000256" key="1">
    <source>
        <dbReference type="ARBA" id="ARBA00009792"/>
    </source>
</evidence>
<dbReference type="Proteomes" id="UP001595969">
    <property type="component" value="Unassembled WGS sequence"/>
</dbReference>
<proteinExistence type="inferred from homology"/>
<dbReference type="InterPro" id="IPR037094">
    <property type="entry name" value="Glyco_hydro_38_cen_sf"/>
</dbReference>
<protein>
    <submittedName>
        <fullName evidence="6">Alpha-mannosidase</fullName>
    </submittedName>
</protein>
<dbReference type="InterPro" id="IPR027291">
    <property type="entry name" value="Glyco_hydro_38_N_sf"/>
</dbReference>
<name>A0ABV9MSH5_9ENTE</name>
<evidence type="ECO:0000256" key="3">
    <source>
        <dbReference type="ARBA" id="ARBA00022801"/>
    </source>
</evidence>
<evidence type="ECO:0000259" key="5">
    <source>
        <dbReference type="SMART" id="SM00872"/>
    </source>
</evidence>
<comment type="caution">
    <text evidence="6">The sequence shown here is derived from an EMBL/GenBank/DDBJ whole genome shotgun (WGS) entry which is preliminary data.</text>
</comment>
<evidence type="ECO:0000256" key="2">
    <source>
        <dbReference type="ARBA" id="ARBA00022723"/>
    </source>
</evidence>
<keyword evidence="2" id="KW-0479">Metal-binding</keyword>
<reference evidence="7" key="1">
    <citation type="journal article" date="2019" name="Int. J. Syst. Evol. Microbiol.">
        <title>The Global Catalogue of Microorganisms (GCM) 10K type strain sequencing project: providing services to taxonomists for standard genome sequencing and annotation.</title>
        <authorList>
            <consortium name="The Broad Institute Genomics Platform"/>
            <consortium name="The Broad Institute Genome Sequencing Center for Infectious Disease"/>
            <person name="Wu L."/>
            <person name="Ma J."/>
        </authorList>
    </citation>
    <scope>NUCLEOTIDE SEQUENCE [LARGE SCALE GENOMIC DNA]</scope>
    <source>
        <strain evidence="7">CGMCC 1.19032</strain>
    </source>
</reference>
<dbReference type="InterPro" id="IPR011013">
    <property type="entry name" value="Gal_mutarotase_sf_dom"/>
</dbReference>
<dbReference type="PANTHER" id="PTHR46017">
    <property type="entry name" value="ALPHA-MANNOSIDASE 2C1"/>
    <property type="match status" value="1"/>
</dbReference>
<dbReference type="SUPFAM" id="SSF74650">
    <property type="entry name" value="Galactose mutarotase-like"/>
    <property type="match status" value="1"/>
</dbReference>
<comment type="similarity">
    <text evidence="1">Belongs to the glycosyl hydrolase 38 family.</text>
</comment>
<dbReference type="PANTHER" id="PTHR46017:SF1">
    <property type="entry name" value="ALPHA-MANNOSIDASE 2C1"/>
    <property type="match status" value="1"/>
</dbReference>
<accession>A0ABV9MSH5</accession>
<dbReference type="Gene3D" id="3.20.110.10">
    <property type="entry name" value="Glycoside hydrolase 38, N terminal domain"/>
    <property type="match status" value="1"/>
</dbReference>
<dbReference type="Gene3D" id="2.60.40.2220">
    <property type="match status" value="1"/>
</dbReference>
<evidence type="ECO:0000313" key="7">
    <source>
        <dbReference type="Proteomes" id="UP001595969"/>
    </source>
</evidence>
<organism evidence="6 7">
    <name type="scientific">Enterococcus lemanii</name>
    <dbReference type="NCBI Taxonomy" id="1159752"/>
    <lineage>
        <taxon>Bacteria</taxon>
        <taxon>Bacillati</taxon>
        <taxon>Bacillota</taxon>
        <taxon>Bacilli</taxon>
        <taxon>Lactobacillales</taxon>
        <taxon>Enterococcaceae</taxon>
        <taxon>Enterococcus</taxon>
    </lineage>
</organism>
<dbReference type="Pfam" id="PF09261">
    <property type="entry name" value="Alpha-mann_mid"/>
    <property type="match status" value="1"/>
</dbReference>
<evidence type="ECO:0000256" key="4">
    <source>
        <dbReference type="ARBA" id="ARBA00023295"/>
    </source>
</evidence>
<evidence type="ECO:0000313" key="6">
    <source>
        <dbReference type="EMBL" id="MFC4718495.1"/>
    </source>
</evidence>
<dbReference type="Gene3D" id="1.20.1270.50">
    <property type="entry name" value="Glycoside hydrolase family 38, central domain"/>
    <property type="match status" value="1"/>
</dbReference>
<dbReference type="SUPFAM" id="SSF88713">
    <property type="entry name" value="Glycoside hydrolase/deacetylase"/>
    <property type="match status" value="1"/>
</dbReference>
<dbReference type="InterPro" id="IPR041147">
    <property type="entry name" value="GH38_C"/>
</dbReference>
<dbReference type="SUPFAM" id="SSF88688">
    <property type="entry name" value="Families 57/38 glycoside transferase middle domain"/>
    <property type="match status" value="1"/>
</dbReference>
<dbReference type="InterPro" id="IPR011330">
    <property type="entry name" value="Glyco_hydro/deAcase_b/a-brl"/>
</dbReference>
<dbReference type="CDD" id="cd10789">
    <property type="entry name" value="GH38N_AMII_ER_cytosolic"/>
    <property type="match status" value="1"/>
</dbReference>
<keyword evidence="4" id="KW-0326">Glycosidase</keyword>
<dbReference type="Pfam" id="PF17677">
    <property type="entry name" value="Glyco_hydro38C2"/>
    <property type="match status" value="1"/>
</dbReference>
<sequence length="1011" mass="117254">MTHKQFEFERIRKLFYKLGRYKVKERQNLSPLQLKQEGTWQDYTAGDYFGKKNTHYEIKGRFQIPAAWHDLPVAFEGFSDLSQSDNSTNPQMQLYLNGEYLQALDANHREVVLPEKWKEAGEIQFEVKIFSGREEKKFPLHFHLVAYDQATYDCYYDLATIFDAWRGIQKYGGNATFYQEKLVEAVNCLDFRQVYSGNYYVGLEKAQAILATMNENVCPNQPKVTAVGHTHIDLAWLWTVQQGIDKGERSFQTVFKLMDEYPDYTFLHSQPQMYQFMKETYPQIYAEIKKRIQSGRWQAEGAMWVEADCNLTSGESLVRQILYGKRFFKEEFGIESQILWLPDVFGYSAALPQILKKSKTPYFMTTKLSWNQFNQIPYDSFYWQGIDGSKVLTHFITTVSEHYNPTPYYSTYNGLLDPYTVKGSFERYQQKQVNDEILLAYGYGDGGGGPTREMLEYQKRLMKPLPDMPTITGDHALSFFERLSEKQAQLPTWFGELYFEYHRGTLTSIGKNKKYNRQIEFLLQTLEKLYTQYAFDQYPQAALERMWKVLLLNQFHDILPGSSIEEVYEQTTLEYEAILAECQTLLLQLPLEPATDYYTLYNSLGFARQSVAKIPLIGAVTTLAGQVLTSQVTHDQKLLVALPEVGALDTVTVQVTEKAMPVSLKKQVDKAFETPDFCVVLNDQYEIISLFDKQAQREIIPSGQVLNQLIAYEDVPMDYDAWDIDVYYQEKYWLVNQVDSVEWVEQGPIRDTLNIRRRFENSTIDQMIHFYHGTKRIDFETKVDWHLHQVLLKAQMPIDVNTLEATYDIQFGNVRRAIHKNTTWDWARFESCGQKWVDLSEGNYGVSILSDSKYGFSADFQKIGISLIKSAIDPYPQADIGQHEFTYSLYAHESSWQQGKTMAQAFDLNVPLLLLEGQLKEEHPQGLFQISASNILLDTVKKAEDEASVIVRLNEFMNIQTDTKLCSTRPIKAAYLCNLLEEVEEDLLVEGNSVKLKFKPYEIQTVKIIFA</sequence>
<dbReference type="Pfam" id="PF01074">
    <property type="entry name" value="Glyco_hydro_38N"/>
    <property type="match status" value="1"/>
</dbReference>
<dbReference type="Pfam" id="PF07748">
    <property type="entry name" value="Glyco_hydro_38C"/>
    <property type="match status" value="1"/>
</dbReference>
<keyword evidence="3" id="KW-0378">Hydrolase</keyword>
<feature type="domain" description="Glycoside hydrolase family 38 central" evidence="5">
    <location>
        <begin position="500"/>
        <end position="575"/>
    </location>
</feature>
<dbReference type="RefSeq" id="WP_204654038.1">
    <property type="nucleotide sequence ID" value="NZ_JAFBFD010000018.1"/>
</dbReference>
<dbReference type="SMART" id="SM00872">
    <property type="entry name" value="Alpha-mann_mid"/>
    <property type="match status" value="1"/>
</dbReference>
<gene>
    <name evidence="6" type="ORF">ACFO5I_01870</name>
</gene>
<dbReference type="InterPro" id="IPR015341">
    <property type="entry name" value="Glyco_hydro_38_cen"/>
</dbReference>
<keyword evidence="7" id="KW-1185">Reference proteome</keyword>
<dbReference type="EMBL" id="JBHSGS010000010">
    <property type="protein sequence ID" value="MFC4718495.1"/>
    <property type="molecule type" value="Genomic_DNA"/>
</dbReference>
<dbReference type="Gene3D" id="2.70.98.30">
    <property type="entry name" value="Golgi alpha-mannosidase II, domain 4"/>
    <property type="match status" value="1"/>
</dbReference>
<dbReference type="InterPro" id="IPR028995">
    <property type="entry name" value="Glyco_hydro_57/38_cen_sf"/>
</dbReference>